<name>A0A0C9WH46_9AGAR</name>
<gene>
    <name evidence="2" type="ORF">K443DRAFT_15120</name>
</gene>
<feature type="compositionally biased region" description="Low complexity" evidence="1">
    <location>
        <begin position="329"/>
        <end position="338"/>
    </location>
</feature>
<evidence type="ECO:0000313" key="3">
    <source>
        <dbReference type="Proteomes" id="UP000054477"/>
    </source>
</evidence>
<dbReference type="EMBL" id="KN839154">
    <property type="protein sequence ID" value="KIJ90559.1"/>
    <property type="molecule type" value="Genomic_DNA"/>
</dbReference>
<sequence length="699" mass="79374">MESVAEGKVLDRGIITRGFSSCAELQAAGGVVKRTAIDYLGFLAWWTASISRWEADLDDQVTTQIKGLGLAQFRKRGVLIDLEQHWQEINIPNLLKNSVPIAYPWTPSLSMSPRFRCLAPRILQAYDERRLSTGGEVHSTDFNDWADEFSIIQQYDLFFQEIPSSGRPDPDVRFDDEWGFYVIDFQGWSRRRIPLSVAQEYYILFASTVERELHSTVVLFRRWEPLDNFAGGLPRLVGPTTEDESCSNFVRGSCEIREMHKFKHAPVSGKHFDMDGRPLLPLTPSDGSLGITRLLRDMTREEISPAAGRWLRLMASDDRRRIESRYSDGDSVSSSQSRPTSHMSSNHRSRDRSASPRPRTYQQRRAASPSATSLSRQRAVARLEEECSMITYQGSVWTMPPDLEWNTSFYQDSILLFPDSRTLTRFRYWAACVSTISNMRHLLELAICRNMKFVLATRIGDLKAFRPASAPALSELTKHTYETGFQEEHLKDINGGTAFRDQYMGKLADILRRPQARALISMGGPAAWIAKRYGGPSIVQRFMSGPSTQVTIHHRGAVASSPFYDDPIFHDQISAQEENLVHGFIPAENPEHHRWLFPTTEIMDDYCNHWRGEWTQGCDFIFHNIAKGLDRGAAKPLTRKGWKAYLHSTNHGTRRPDVILTAAHFARADELLCGFSGIWHGKCVADIPIPVPFDPLDGN</sequence>
<reference evidence="2 3" key="1">
    <citation type="submission" date="2014-04" db="EMBL/GenBank/DDBJ databases">
        <authorList>
            <consortium name="DOE Joint Genome Institute"/>
            <person name="Kuo A."/>
            <person name="Kohler A."/>
            <person name="Nagy L.G."/>
            <person name="Floudas D."/>
            <person name="Copeland A."/>
            <person name="Barry K.W."/>
            <person name="Cichocki N."/>
            <person name="Veneault-Fourrey C."/>
            <person name="LaButti K."/>
            <person name="Lindquist E.A."/>
            <person name="Lipzen A."/>
            <person name="Lundell T."/>
            <person name="Morin E."/>
            <person name="Murat C."/>
            <person name="Sun H."/>
            <person name="Tunlid A."/>
            <person name="Henrissat B."/>
            <person name="Grigoriev I.V."/>
            <person name="Hibbett D.S."/>
            <person name="Martin F."/>
            <person name="Nordberg H.P."/>
            <person name="Cantor M.N."/>
            <person name="Hua S.X."/>
        </authorList>
    </citation>
    <scope>NUCLEOTIDE SEQUENCE [LARGE SCALE GENOMIC DNA]</scope>
    <source>
        <strain evidence="2 3">LaAM-08-1</strain>
    </source>
</reference>
<feature type="region of interest" description="Disordered" evidence="1">
    <location>
        <begin position="324"/>
        <end position="376"/>
    </location>
</feature>
<evidence type="ECO:0000256" key="1">
    <source>
        <dbReference type="SAM" id="MobiDB-lite"/>
    </source>
</evidence>
<dbReference type="AlphaFoldDB" id="A0A0C9WH46"/>
<feature type="compositionally biased region" description="Polar residues" evidence="1">
    <location>
        <begin position="360"/>
        <end position="376"/>
    </location>
</feature>
<proteinExistence type="predicted"/>
<dbReference type="HOGENOM" id="CLU_016547_0_0_1"/>
<reference evidence="3" key="2">
    <citation type="submission" date="2015-01" db="EMBL/GenBank/DDBJ databases">
        <title>Evolutionary Origins and Diversification of the Mycorrhizal Mutualists.</title>
        <authorList>
            <consortium name="DOE Joint Genome Institute"/>
            <consortium name="Mycorrhizal Genomics Consortium"/>
            <person name="Kohler A."/>
            <person name="Kuo A."/>
            <person name="Nagy L.G."/>
            <person name="Floudas D."/>
            <person name="Copeland A."/>
            <person name="Barry K.W."/>
            <person name="Cichocki N."/>
            <person name="Veneault-Fourrey C."/>
            <person name="LaButti K."/>
            <person name="Lindquist E.A."/>
            <person name="Lipzen A."/>
            <person name="Lundell T."/>
            <person name="Morin E."/>
            <person name="Murat C."/>
            <person name="Riley R."/>
            <person name="Ohm R."/>
            <person name="Sun H."/>
            <person name="Tunlid A."/>
            <person name="Henrissat B."/>
            <person name="Grigoriev I.V."/>
            <person name="Hibbett D.S."/>
            <person name="Martin F."/>
        </authorList>
    </citation>
    <scope>NUCLEOTIDE SEQUENCE [LARGE SCALE GENOMIC DNA]</scope>
    <source>
        <strain evidence="3">LaAM-08-1</strain>
    </source>
</reference>
<protein>
    <submittedName>
        <fullName evidence="2">Uncharacterized protein</fullName>
    </submittedName>
</protein>
<dbReference type="Proteomes" id="UP000054477">
    <property type="component" value="Unassembled WGS sequence"/>
</dbReference>
<accession>A0A0C9WH46</accession>
<keyword evidence="3" id="KW-1185">Reference proteome</keyword>
<dbReference type="OrthoDB" id="3059469at2759"/>
<evidence type="ECO:0000313" key="2">
    <source>
        <dbReference type="EMBL" id="KIJ90559.1"/>
    </source>
</evidence>
<organism evidence="2 3">
    <name type="scientific">Laccaria amethystina LaAM-08-1</name>
    <dbReference type="NCBI Taxonomy" id="1095629"/>
    <lineage>
        <taxon>Eukaryota</taxon>
        <taxon>Fungi</taxon>
        <taxon>Dikarya</taxon>
        <taxon>Basidiomycota</taxon>
        <taxon>Agaricomycotina</taxon>
        <taxon>Agaricomycetes</taxon>
        <taxon>Agaricomycetidae</taxon>
        <taxon>Agaricales</taxon>
        <taxon>Agaricineae</taxon>
        <taxon>Hydnangiaceae</taxon>
        <taxon>Laccaria</taxon>
    </lineage>
</organism>